<evidence type="ECO:0000256" key="1">
    <source>
        <dbReference type="ARBA" id="ARBA00001936"/>
    </source>
</evidence>
<comment type="catalytic activity">
    <reaction evidence="12 13">
        <text>L-cysteine + L-glutamate + ATP = gamma-L-glutamyl-L-cysteine + ADP + phosphate + H(+)</text>
        <dbReference type="Rhea" id="RHEA:13285"/>
        <dbReference type="ChEBI" id="CHEBI:15378"/>
        <dbReference type="ChEBI" id="CHEBI:29985"/>
        <dbReference type="ChEBI" id="CHEBI:30616"/>
        <dbReference type="ChEBI" id="CHEBI:35235"/>
        <dbReference type="ChEBI" id="CHEBI:43474"/>
        <dbReference type="ChEBI" id="CHEBI:58173"/>
        <dbReference type="ChEBI" id="CHEBI:456216"/>
        <dbReference type="EC" id="6.3.2.2"/>
    </reaction>
</comment>
<evidence type="ECO:0000256" key="7">
    <source>
        <dbReference type="ARBA" id="ARBA00022741"/>
    </source>
</evidence>
<comment type="cofactor">
    <cofactor evidence="1">
        <name>Mn(2+)</name>
        <dbReference type="ChEBI" id="CHEBI:29035"/>
    </cofactor>
</comment>
<comment type="function">
    <text evidence="13">Synthesizes glutathione from L-glutamate and L-cysteine via gamma-L-glutamyl-L-cysteine.</text>
</comment>
<dbReference type="RefSeq" id="WP_186834565.1">
    <property type="nucleotide sequence ID" value="NZ_JACOOQ010000002.1"/>
</dbReference>
<keyword evidence="7 13" id="KW-0547">Nucleotide-binding</keyword>
<dbReference type="EMBL" id="JACOOQ010000002">
    <property type="protein sequence ID" value="MBC5639227.1"/>
    <property type="molecule type" value="Genomic_DNA"/>
</dbReference>
<comment type="caution">
    <text evidence="15">The sequence shown here is derived from an EMBL/GenBank/DDBJ whole genome shotgun (WGS) entry which is preliminary data.</text>
</comment>
<keyword evidence="6" id="KW-0479">Metal-binding</keyword>
<dbReference type="GO" id="GO:0004363">
    <property type="term" value="F:glutathione synthase activity"/>
    <property type="evidence" value="ECO:0007669"/>
    <property type="project" value="UniProtKB-UniRule"/>
</dbReference>
<keyword evidence="5 13" id="KW-0317">Glutathione biosynthesis</keyword>
<dbReference type="PANTHER" id="PTHR38761">
    <property type="entry name" value="GLUTAMATE--CYSTEINE LIGASE"/>
    <property type="match status" value="1"/>
</dbReference>
<dbReference type="InterPro" id="IPR040657">
    <property type="entry name" value="GshAB_ATP-grasp"/>
</dbReference>
<comment type="pathway">
    <text evidence="13">Sulfur metabolism; glutathione biosynthesis; glutathione from L-cysteine and L-glutamate: step 2/2.</text>
</comment>
<comment type="catalytic activity">
    <reaction evidence="13">
        <text>gamma-L-glutamyl-L-cysteine + glycine + ATP = glutathione + ADP + phosphate + H(+)</text>
        <dbReference type="Rhea" id="RHEA:13557"/>
        <dbReference type="ChEBI" id="CHEBI:15378"/>
        <dbReference type="ChEBI" id="CHEBI:30616"/>
        <dbReference type="ChEBI" id="CHEBI:43474"/>
        <dbReference type="ChEBI" id="CHEBI:57305"/>
        <dbReference type="ChEBI" id="CHEBI:57925"/>
        <dbReference type="ChEBI" id="CHEBI:58173"/>
        <dbReference type="ChEBI" id="CHEBI:456216"/>
        <dbReference type="EC" id="6.3.2.3"/>
    </reaction>
</comment>
<dbReference type="EC" id="6.3.2.3" evidence="13"/>
<dbReference type="SUPFAM" id="SSF56059">
    <property type="entry name" value="Glutathione synthetase ATP-binding domain-like"/>
    <property type="match status" value="1"/>
</dbReference>
<dbReference type="GO" id="GO:0005524">
    <property type="term" value="F:ATP binding"/>
    <property type="evidence" value="ECO:0007669"/>
    <property type="project" value="UniProtKB-UniRule"/>
</dbReference>
<evidence type="ECO:0000259" key="14">
    <source>
        <dbReference type="PROSITE" id="PS50975"/>
    </source>
</evidence>
<comment type="similarity">
    <text evidence="13">In the N-terminal section; belongs to the glutamate--cysteine ligase type 1 family. Type 2 subfamily.</text>
</comment>
<reference evidence="15" key="1">
    <citation type="submission" date="2020-08" db="EMBL/GenBank/DDBJ databases">
        <title>Genome public.</title>
        <authorList>
            <person name="Liu C."/>
            <person name="Sun Q."/>
        </authorList>
    </citation>
    <scope>NUCLEOTIDE SEQUENCE</scope>
    <source>
        <strain evidence="15">NSJ-42</strain>
    </source>
</reference>
<keyword evidence="10" id="KW-0464">Manganese</keyword>
<evidence type="ECO:0000256" key="3">
    <source>
        <dbReference type="ARBA" id="ARBA00005006"/>
    </source>
</evidence>
<evidence type="ECO:0000313" key="15">
    <source>
        <dbReference type="EMBL" id="MBC5639227.1"/>
    </source>
</evidence>
<feature type="domain" description="ATP-grasp" evidence="14">
    <location>
        <begin position="509"/>
        <end position="763"/>
    </location>
</feature>
<dbReference type="InterPro" id="IPR006334">
    <property type="entry name" value="Glut_cys_ligase"/>
</dbReference>
<dbReference type="EC" id="6.3.2.2" evidence="13"/>
<evidence type="ECO:0000256" key="9">
    <source>
        <dbReference type="ARBA" id="ARBA00022842"/>
    </source>
</evidence>
<name>A0A8I0A6T9_9CLOT</name>
<evidence type="ECO:0000256" key="4">
    <source>
        <dbReference type="ARBA" id="ARBA00022598"/>
    </source>
</evidence>
<dbReference type="InterPro" id="IPR011761">
    <property type="entry name" value="ATP-grasp"/>
</dbReference>
<dbReference type="InterPro" id="IPR014746">
    <property type="entry name" value="Gln_synth/guanido_kin_cat_dom"/>
</dbReference>
<comment type="cofactor">
    <cofactor evidence="2">
        <name>Mg(2+)</name>
        <dbReference type="ChEBI" id="CHEBI:18420"/>
    </cofactor>
</comment>
<dbReference type="GO" id="GO:0004357">
    <property type="term" value="F:glutamate-cysteine ligase activity"/>
    <property type="evidence" value="ECO:0007669"/>
    <property type="project" value="UniProtKB-UniRule"/>
</dbReference>
<accession>A0A8I0A6T9</accession>
<keyword evidence="11 13" id="KW-0511">Multifunctional enzyme</keyword>
<keyword evidence="9" id="KW-0460">Magnesium</keyword>
<dbReference type="UniPathway" id="UPA00142">
    <property type="reaction ID" value="UER00209"/>
</dbReference>
<dbReference type="InterPro" id="IPR007370">
    <property type="entry name" value="Glu_cys_ligase"/>
</dbReference>
<dbReference type="InterPro" id="IPR006335">
    <property type="entry name" value="Glut_biosynth"/>
</dbReference>
<feature type="region of interest" description="Glutamate--cysteine ligase" evidence="13">
    <location>
        <begin position="1"/>
        <end position="347"/>
    </location>
</feature>
<comment type="subunit">
    <text evidence="13">Monomer.</text>
</comment>
<dbReference type="Pfam" id="PF08443">
    <property type="entry name" value="RimK"/>
    <property type="match status" value="2"/>
</dbReference>
<dbReference type="Proteomes" id="UP000662088">
    <property type="component" value="Unassembled WGS sequence"/>
</dbReference>
<dbReference type="NCBIfam" id="TIGR01435">
    <property type="entry name" value="glu_cys_lig_rel"/>
    <property type="match status" value="1"/>
</dbReference>
<gene>
    <name evidence="13 15" type="primary">gshAB</name>
    <name evidence="13" type="synonym">gshF</name>
    <name evidence="15" type="ORF">H8R92_02030</name>
</gene>
<evidence type="ECO:0000256" key="2">
    <source>
        <dbReference type="ARBA" id="ARBA00001946"/>
    </source>
</evidence>
<evidence type="ECO:0000256" key="11">
    <source>
        <dbReference type="ARBA" id="ARBA00023268"/>
    </source>
</evidence>
<dbReference type="Gene3D" id="3.30.590.20">
    <property type="match status" value="1"/>
</dbReference>
<dbReference type="GO" id="GO:0005829">
    <property type="term" value="C:cytosol"/>
    <property type="evidence" value="ECO:0007669"/>
    <property type="project" value="TreeGrafter"/>
</dbReference>
<evidence type="ECO:0000256" key="6">
    <source>
        <dbReference type="ARBA" id="ARBA00022723"/>
    </source>
</evidence>
<dbReference type="SUPFAM" id="SSF55931">
    <property type="entry name" value="Glutamine synthetase/guanido kinase"/>
    <property type="match status" value="1"/>
</dbReference>
<dbReference type="GO" id="GO:0046872">
    <property type="term" value="F:metal ion binding"/>
    <property type="evidence" value="ECO:0007669"/>
    <property type="project" value="UniProtKB-KW"/>
</dbReference>
<protein>
    <recommendedName>
        <fullName evidence="13">Glutathione biosynthesis bifunctional protein GshAB</fullName>
    </recommendedName>
    <alternativeName>
        <fullName evidence="13">Gamma-GCS-GS</fullName>
        <shortName evidence="13">GCS-GS</shortName>
    </alternativeName>
    <domain>
        <recommendedName>
            <fullName evidence="13">Glutamate--cysteine ligase</fullName>
            <ecNumber evidence="13">6.3.2.2</ecNumber>
        </recommendedName>
        <alternativeName>
            <fullName evidence="13">Gamma-ECS</fullName>
            <shortName evidence="13">GCS</shortName>
        </alternativeName>
        <alternativeName>
            <fullName evidence="13">Gamma-glutamylcysteine synthetase</fullName>
        </alternativeName>
    </domain>
    <domain>
        <recommendedName>
            <fullName evidence="13">Glutathione synthetase</fullName>
            <ecNumber evidence="13">6.3.2.3</ecNumber>
        </recommendedName>
        <alternativeName>
            <fullName evidence="13">GSH synthetase</fullName>
            <shortName evidence="13">GS</shortName>
            <shortName evidence="13">GSH-S</shortName>
            <shortName evidence="13">GSHase</shortName>
        </alternativeName>
        <alternativeName>
            <fullName evidence="13">Glutathione synthase</fullName>
        </alternativeName>
    </domain>
</protein>
<evidence type="ECO:0000313" key="16">
    <source>
        <dbReference type="Proteomes" id="UP000662088"/>
    </source>
</evidence>
<keyword evidence="8 13" id="KW-0067">ATP-binding</keyword>
<dbReference type="Gene3D" id="3.30.470.20">
    <property type="entry name" value="ATP-grasp fold, B domain"/>
    <property type="match status" value="2"/>
</dbReference>
<dbReference type="PROSITE" id="PS50975">
    <property type="entry name" value="ATP_GRASP"/>
    <property type="match status" value="1"/>
</dbReference>
<evidence type="ECO:0000256" key="12">
    <source>
        <dbReference type="ARBA" id="ARBA00048819"/>
    </source>
</evidence>
<keyword evidence="4 13" id="KW-0436">Ligase</keyword>
<dbReference type="AlphaFoldDB" id="A0A8I0A6T9"/>
<dbReference type="InterPro" id="IPR013651">
    <property type="entry name" value="ATP-grasp_RimK-type"/>
</dbReference>
<sequence length="765" mass="87563">MLKKIKELFIPQQLLKGNCGIEREMLRVDKNGYLSFTDHPGIFGDKVLNPYITTDFSESQVEIITPALDKIEETYSFSKALYDIVALEIGDEILWPQSMPCFIPEDDEIPVAKYSEEGREAEEYRNKLLKKYGGKKQLISGIHYNYSFNEEIIRKLYESSDKELTYKEYKNSIYLKVARNYLRYRWIIVYLLGAAPVIHESFLNGCSCKLKQISEDGYTVDGAVSHRNGECGYRNKEELYPNYDTVEDYVESINKYVNDGVIDSYKELYSQVRLKAKNPKNFLNSLLEDGISYLEYRSIDINPFEKGGISLNDLYFLQLLNIYMLIKEESSYDKWQQEAVRNQHLVAKYGIENVDLIKDGEIIDRRSWGLEILNEMKAMNSELNLGKEDIINEAIAKMADSSLTYAYKYRKLIEEKGYIKANVDLAEGYKESAYNNRFKLEGFEDLELSTQILMKEAIKRGIKTDIVDRSENFISLTKGEKVEYVKQATKTSKDNYVTVLIMENKTVTKKVLAKEGIKVPVGEEFDSLAEAKICINNYIGKPIVIKPKSTNFGTGINIFPEGANAEDIERAFEIAFKFDKTVLIEEFIKGKEYRFLVIDDKVVGILHRVPANVLGDGVKTIRELVELKNKNPLRGKGYVTPLEKINLGENEAIFLKQQNKDFDYVPLAGETVYLRENSNISTGGDSIDYTDDIPQKFKDIAVKASKAAGAKICGVDMMLEDYSDENTNYAIIEINFNPAIHIHSYPFIGTERKIAVEVLKLLELV</sequence>
<keyword evidence="16" id="KW-1185">Reference proteome</keyword>
<proteinExistence type="inferred from homology"/>
<organism evidence="15 16">
    <name type="scientific">Clostridium lentum</name>
    <dbReference type="NCBI Taxonomy" id="2763037"/>
    <lineage>
        <taxon>Bacteria</taxon>
        <taxon>Bacillati</taxon>
        <taxon>Bacillota</taxon>
        <taxon>Clostridia</taxon>
        <taxon>Eubacteriales</taxon>
        <taxon>Clostridiaceae</taxon>
        <taxon>Clostridium</taxon>
    </lineage>
</organism>
<comment type="pathway">
    <text evidence="3 13">Sulfur metabolism; glutathione biosynthesis; glutathione from L-cysteine and L-glutamate: step 1/2.</text>
</comment>
<dbReference type="NCBIfam" id="NF002688">
    <property type="entry name" value="PRK02471.1"/>
    <property type="match status" value="1"/>
</dbReference>
<evidence type="ECO:0000256" key="10">
    <source>
        <dbReference type="ARBA" id="ARBA00023211"/>
    </source>
</evidence>
<evidence type="ECO:0000256" key="5">
    <source>
        <dbReference type="ARBA" id="ARBA00022684"/>
    </source>
</evidence>
<dbReference type="Pfam" id="PF18419">
    <property type="entry name" value="ATP-grasp_6"/>
    <property type="match status" value="1"/>
</dbReference>
<dbReference type="PANTHER" id="PTHR38761:SF1">
    <property type="entry name" value="GLUTAMATE--CYSTEINE LIGASE"/>
    <property type="match status" value="1"/>
</dbReference>
<dbReference type="HAMAP" id="MF_00782">
    <property type="entry name" value="Glut_biosynth"/>
    <property type="match status" value="1"/>
</dbReference>
<evidence type="ECO:0000256" key="13">
    <source>
        <dbReference type="HAMAP-Rule" id="MF_00782"/>
    </source>
</evidence>
<dbReference type="Pfam" id="PF04262">
    <property type="entry name" value="Glu_cys_ligase"/>
    <property type="match status" value="1"/>
</dbReference>
<evidence type="ECO:0000256" key="8">
    <source>
        <dbReference type="ARBA" id="ARBA00022840"/>
    </source>
</evidence>